<dbReference type="Pfam" id="PF01850">
    <property type="entry name" value="PIN"/>
    <property type="match status" value="1"/>
</dbReference>
<keyword evidence="3" id="KW-1185">Reference proteome</keyword>
<evidence type="ECO:0000259" key="1">
    <source>
        <dbReference type="Pfam" id="PF01850"/>
    </source>
</evidence>
<feature type="domain" description="PIN" evidence="1">
    <location>
        <begin position="4"/>
        <end position="131"/>
    </location>
</feature>
<keyword evidence="2" id="KW-0255">Endonuclease</keyword>
<dbReference type="AlphaFoldDB" id="A0A5B9VUV4"/>
<dbReference type="InterPro" id="IPR029060">
    <property type="entry name" value="PIN-like_dom_sf"/>
</dbReference>
<sequence length="142" mass="15763">MSLYVLDTDMLTLAERGHPDVASRIRASNPAALAITVISVEEQLTGWYAVLRRARDHASLARAYQRLAQAATWCGRWTILPHSESTIARVVALHQMRLNVGKMDLSIAAIVLEHGGVLVTRNRRDFARVPGLLIEDWSLPIA</sequence>
<dbReference type="SUPFAM" id="SSF88723">
    <property type="entry name" value="PIN domain-like"/>
    <property type="match status" value="1"/>
</dbReference>
<proteinExistence type="predicted"/>
<name>A0A5B9VUV4_9BACT</name>
<dbReference type="InterPro" id="IPR002716">
    <property type="entry name" value="PIN_dom"/>
</dbReference>
<protein>
    <submittedName>
        <fullName evidence="2">tRNA(fMet)-specific endonuclease VapC</fullName>
    </submittedName>
</protein>
<dbReference type="OrthoDB" id="287714at2"/>
<dbReference type="Proteomes" id="UP000324233">
    <property type="component" value="Chromosome"/>
</dbReference>
<keyword evidence="2" id="KW-0540">Nuclease</keyword>
<organism evidence="2 3">
    <name type="scientific">Aquisphaera giovannonii</name>
    <dbReference type="NCBI Taxonomy" id="406548"/>
    <lineage>
        <taxon>Bacteria</taxon>
        <taxon>Pseudomonadati</taxon>
        <taxon>Planctomycetota</taxon>
        <taxon>Planctomycetia</taxon>
        <taxon>Isosphaerales</taxon>
        <taxon>Isosphaeraceae</taxon>
        <taxon>Aquisphaera</taxon>
    </lineage>
</organism>
<dbReference type="EMBL" id="CP042997">
    <property type="protein sequence ID" value="QEH31551.1"/>
    <property type="molecule type" value="Genomic_DNA"/>
</dbReference>
<dbReference type="KEGG" id="agv:OJF2_00160"/>
<dbReference type="GO" id="GO:0004519">
    <property type="term" value="F:endonuclease activity"/>
    <property type="evidence" value="ECO:0007669"/>
    <property type="project" value="UniProtKB-KW"/>
</dbReference>
<keyword evidence="2" id="KW-0378">Hydrolase</keyword>
<gene>
    <name evidence="2" type="primary">vapC_1</name>
    <name evidence="2" type="ORF">OJF2_00160</name>
</gene>
<evidence type="ECO:0000313" key="2">
    <source>
        <dbReference type="EMBL" id="QEH31551.1"/>
    </source>
</evidence>
<dbReference type="Gene3D" id="3.40.50.1010">
    <property type="entry name" value="5'-nuclease"/>
    <property type="match status" value="1"/>
</dbReference>
<reference evidence="2 3" key="1">
    <citation type="submission" date="2019-08" db="EMBL/GenBank/DDBJ databases">
        <title>Deep-cultivation of Planctomycetes and their phenomic and genomic characterization uncovers novel biology.</title>
        <authorList>
            <person name="Wiegand S."/>
            <person name="Jogler M."/>
            <person name="Boedeker C."/>
            <person name="Pinto D."/>
            <person name="Vollmers J."/>
            <person name="Rivas-Marin E."/>
            <person name="Kohn T."/>
            <person name="Peeters S.H."/>
            <person name="Heuer A."/>
            <person name="Rast P."/>
            <person name="Oberbeckmann S."/>
            <person name="Bunk B."/>
            <person name="Jeske O."/>
            <person name="Meyerdierks A."/>
            <person name="Storesund J.E."/>
            <person name="Kallscheuer N."/>
            <person name="Luecker S."/>
            <person name="Lage O.M."/>
            <person name="Pohl T."/>
            <person name="Merkel B.J."/>
            <person name="Hornburger P."/>
            <person name="Mueller R.-W."/>
            <person name="Bruemmer F."/>
            <person name="Labrenz M."/>
            <person name="Spormann A.M."/>
            <person name="Op den Camp H."/>
            <person name="Overmann J."/>
            <person name="Amann R."/>
            <person name="Jetten M.S.M."/>
            <person name="Mascher T."/>
            <person name="Medema M.H."/>
            <person name="Devos D.P."/>
            <person name="Kaster A.-K."/>
            <person name="Ovreas L."/>
            <person name="Rohde M."/>
            <person name="Galperin M.Y."/>
            <person name="Jogler C."/>
        </authorList>
    </citation>
    <scope>NUCLEOTIDE SEQUENCE [LARGE SCALE GENOMIC DNA]</scope>
    <source>
        <strain evidence="2 3">OJF2</strain>
    </source>
</reference>
<dbReference type="CDD" id="cd09881">
    <property type="entry name" value="PIN_VapC4-5_FitB-like"/>
    <property type="match status" value="1"/>
</dbReference>
<accession>A0A5B9VUV4</accession>
<dbReference type="RefSeq" id="WP_148590125.1">
    <property type="nucleotide sequence ID" value="NZ_CP042997.1"/>
</dbReference>
<evidence type="ECO:0000313" key="3">
    <source>
        <dbReference type="Proteomes" id="UP000324233"/>
    </source>
</evidence>